<accession>A0A814FY04</accession>
<comment type="caution">
    <text evidence="1">The sequence shown here is derived from an EMBL/GenBank/DDBJ whole genome shotgun (WGS) entry which is preliminary data.</text>
</comment>
<dbReference type="Proteomes" id="UP000663879">
    <property type="component" value="Unassembled WGS sequence"/>
</dbReference>
<reference evidence="1" key="1">
    <citation type="submission" date="2021-02" db="EMBL/GenBank/DDBJ databases">
        <authorList>
            <person name="Nowell W R."/>
        </authorList>
    </citation>
    <scope>NUCLEOTIDE SEQUENCE</scope>
    <source>
        <strain evidence="1">Ploen Becks lab</strain>
    </source>
</reference>
<dbReference type="AlphaFoldDB" id="A0A814FY04"/>
<sequence length="104" mass="11993">MEFEYLDNEKTSSVYKSVRFKIGFNERNDHSSGDVVHLYRDKLANLQSKFDPREVADKWLSFQAAKSCCSSIRRARNPDKATATSNNDLVLTNKQSFININNKE</sequence>
<evidence type="ECO:0000313" key="2">
    <source>
        <dbReference type="Proteomes" id="UP000663879"/>
    </source>
</evidence>
<organism evidence="1 2">
    <name type="scientific">Brachionus calyciflorus</name>
    <dbReference type="NCBI Taxonomy" id="104777"/>
    <lineage>
        <taxon>Eukaryota</taxon>
        <taxon>Metazoa</taxon>
        <taxon>Spiralia</taxon>
        <taxon>Gnathifera</taxon>
        <taxon>Rotifera</taxon>
        <taxon>Eurotatoria</taxon>
        <taxon>Monogononta</taxon>
        <taxon>Pseudotrocha</taxon>
        <taxon>Ploima</taxon>
        <taxon>Brachionidae</taxon>
        <taxon>Brachionus</taxon>
    </lineage>
</organism>
<protein>
    <submittedName>
        <fullName evidence="1">Uncharacterized protein</fullName>
    </submittedName>
</protein>
<gene>
    <name evidence="1" type="ORF">OXX778_LOCUS15734</name>
</gene>
<proteinExistence type="predicted"/>
<evidence type="ECO:0000313" key="1">
    <source>
        <dbReference type="EMBL" id="CAF0987312.1"/>
    </source>
</evidence>
<dbReference type="OrthoDB" id="10503635at2759"/>
<dbReference type="EMBL" id="CAJNOC010003541">
    <property type="protein sequence ID" value="CAF0987312.1"/>
    <property type="molecule type" value="Genomic_DNA"/>
</dbReference>
<keyword evidence="2" id="KW-1185">Reference proteome</keyword>
<name>A0A814FY04_9BILA</name>